<evidence type="ECO:0000259" key="1">
    <source>
        <dbReference type="Pfam" id="PF01965"/>
    </source>
</evidence>
<keyword evidence="3" id="KW-1185">Reference proteome</keyword>
<gene>
    <name evidence="2" type="ORF">N5B56_07690</name>
</gene>
<sequence length="183" mass="20031">MKKIYAFLAQGFEETEALMVIDLMRRSHTIDVVTVSVTDELMVESSHKVNIMADKLIKDINFDEGNGIFLPGGIPGTPNLEACDMLKQAILKYYKEGKYLTAICAAPSIYSHLGLLKDKRATCHGSFEKEMDCKEYGGSVVTDGQFVTANGLGAALEMGLEMVSILDSEEKAGSIAEAIHFNR</sequence>
<dbReference type="InterPro" id="IPR050325">
    <property type="entry name" value="Prot/Nucl_acid_deglycase"/>
</dbReference>
<organism evidence="2 3">
    <name type="scientific">Eubacterium album</name>
    <dbReference type="NCBI Taxonomy" id="2978477"/>
    <lineage>
        <taxon>Bacteria</taxon>
        <taxon>Bacillati</taxon>
        <taxon>Bacillota</taxon>
        <taxon>Clostridia</taxon>
        <taxon>Eubacteriales</taxon>
        <taxon>Eubacteriaceae</taxon>
        <taxon>Eubacterium</taxon>
    </lineage>
</organism>
<dbReference type="RefSeq" id="WP_147586393.1">
    <property type="nucleotide sequence ID" value="NZ_JAODBU010000007.1"/>
</dbReference>
<name>A0ABT2M0H6_9FIRM</name>
<dbReference type="PANTHER" id="PTHR48094">
    <property type="entry name" value="PROTEIN/NUCLEIC ACID DEGLYCASE DJ-1-RELATED"/>
    <property type="match status" value="1"/>
</dbReference>
<evidence type="ECO:0000313" key="3">
    <source>
        <dbReference type="Proteomes" id="UP001431199"/>
    </source>
</evidence>
<dbReference type="Proteomes" id="UP001431199">
    <property type="component" value="Unassembled WGS sequence"/>
</dbReference>
<accession>A0ABT2M0H6</accession>
<dbReference type="NCBIfam" id="TIGR01383">
    <property type="entry name" value="not_thiJ"/>
    <property type="match status" value="1"/>
</dbReference>
<dbReference type="CDD" id="cd03135">
    <property type="entry name" value="GATase1_DJ-1"/>
    <property type="match status" value="1"/>
</dbReference>
<dbReference type="EMBL" id="JAODBU010000007">
    <property type="protein sequence ID" value="MCT7398960.1"/>
    <property type="molecule type" value="Genomic_DNA"/>
</dbReference>
<dbReference type="PANTHER" id="PTHR48094:SF12">
    <property type="entry name" value="PARKINSON DISEASE PROTEIN 7 HOMOLOG"/>
    <property type="match status" value="1"/>
</dbReference>
<evidence type="ECO:0000313" key="2">
    <source>
        <dbReference type="EMBL" id="MCT7398960.1"/>
    </source>
</evidence>
<feature type="domain" description="DJ-1/PfpI" evidence="1">
    <location>
        <begin position="2"/>
        <end position="163"/>
    </location>
</feature>
<reference evidence="2" key="1">
    <citation type="submission" date="2022-09" db="EMBL/GenBank/DDBJ databases">
        <title>Eubacterium sp. LFL-14 isolated from human feces.</title>
        <authorList>
            <person name="Liu F."/>
        </authorList>
    </citation>
    <scope>NUCLEOTIDE SEQUENCE</scope>
    <source>
        <strain evidence="2">LFL-14</strain>
    </source>
</reference>
<dbReference type="Gene3D" id="3.40.50.880">
    <property type="match status" value="1"/>
</dbReference>
<dbReference type="InterPro" id="IPR029062">
    <property type="entry name" value="Class_I_gatase-like"/>
</dbReference>
<dbReference type="Pfam" id="PF01965">
    <property type="entry name" value="DJ-1_PfpI"/>
    <property type="match status" value="1"/>
</dbReference>
<comment type="caution">
    <text evidence="2">The sequence shown here is derived from an EMBL/GenBank/DDBJ whole genome shotgun (WGS) entry which is preliminary data.</text>
</comment>
<dbReference type="SUPFAM" id="SSF52317">
    <property type="entry name" value="Class I glutamine amidotransferase-like"/>
    <property type="match status" value="1"/>
</dbReference>
<dbReference type="InterPro" id="IPR006287">
    <property type="entry name" value="DJ-1"/>
</dbReference>
<dbReference type="InterPro" id="IPR002818">
    <property type="entry name" value="DJ-1/PfpI"/>
</dbReference>
<proteinExistence type="predicted"/>
<protein>
    <submittedName>
        <fullName evidence="2">DJ-1/PfpI family protein</fullName>
    </submittedName>
</protein>